<reference evidence="7" key="1">
    <citation type="submission" date="2021-01" db="EMBL/GenBank/DDBJ databases">
        <authorList>
            <person name="Corre E."/>
            <person name="Pelletier E."/>
            <person name="Niang G."/>
            <person name="Scheremetjew M."/>
            <person name="Finn R."/>
            <person name="Kale V."/>
            <person name="Holt S."/>
            <person name="Cochrane G."/>
            <person name="Meng A."/>
            <person name="Brown T."/>
            <person name="Cohen L."/>
        </authorList>
    </citation>
    <scope>NUCLEOTIDE SEQUENCE</scope>
    <source>
        <strain evidence="7">CCMP2877</strain>
    </source>
</reference>
<comment type="similarity">
    <text evidence="2">Belongs to the FUN14 family.</text>
</comment>
<evidence type="ECO:0008006" key="8">
    <source>
        <dbReference type="Google" id="ProtNLM"/>
    </source>
</evidence>
<keyword evidence="5" id="KW-0472">Membrane</keyword>
<protein>
    <recommendedName>
        <fullName evidence="8">EF-hand domain-containing protein</fullName>
    </recommendedName>
</protein>
<evidence type="ECO:0000256" key="2">
    <source>
        <dbReference type="ARBA" id="ARBA00009160"/>
    </source>
</evidence>
<sequence length="173" mass="18035">MKIYAVMGALALALSCVEAGAQPALFNMRGGIAQNMRNFIDKVQDEGPKAIVDSFNSDSSVRFGVGVMAGYAALATIKGIARAVVGMATGSAVLVALAKMNGFGPPGIGLEVDADKLKSSMLDVVDVDHDGNFDMEDVESGAKAVWGKLKPLVKKFHYFTLGFGAGVMAAIFN</sequence>
<dbReference type="EMBL" id="HBGJ01042240">
    <property type="protein sequence ID" value="CAD9268084.1"/>
    <property type="molecule type" value="Transcribed_RNA"/>
</dbReference>
<name>A0A7S1UHE5_9STRA</name>
<feature type="signal peptide" evidence="6">
    <location>
        <begin position="1"/>
        <end position="19"/>
    </location>
</feature>
<evidence type="ECO:0000313" key="7">
    <source>
        <dbReference type="EMBL" id="CAD9268084.1"/>
    </source>
</evidence>
<keyword evidence="4" id="KW-1133">Transmembrane helix</keyword>
<proteinExistence type="inferred from homology"/>
<dbReference type="Pfam" id="PF04930">
    <property type="entry name" value="FUN14"/>
    <property type="match status" value="1"/>
</dbReference>
<feature type="chain" id="PRO_5031042116" description="EF-hand domain-containing protein" evidence="6">
    <location>
        <begin position="20"/>
        <end position="173"/>
    </location>
</feature>
<evidence type="ECO:0000256" key="6">
    <source>
        <dbReference type="SAM" id="SignalP"/>
    </source>
</evidence>
<accession>A0A7S1UHE5</accession>
<dbReference type="PROSITE" id="PS51257">
    <property type="entry name" value="PROKAR_LIPOPROTEIN"/>
    <property type="match status" value="1"/>
</dbReference>
<gene>
    <name evidence="7" type="ORF">PPAR1163_LOCUS26515</name>
</gene>
<keyword evidence="6" id="KW-0732">Signal</keyword>
<comment type="subcellular location">
    <subcellularLocation>
        <location evidence="1">Membrane</location>
    </subcellularLocation>
</comment>
<evidence type="ECO:0000256" key="1">
    <source>
        <dbReference type="ARBA" id="ARBA00004370"/>
    </source>
</evidence>
<evidence type="ECO:0000256" key="4">
    <source>
        <dbReference type="ARBA" id="ARBA00022989"/>
    </source>
</evidence>
<keyword evidence="3" id="KW-0812">Transmembrane</keyword>
<dbReference type="AlphaFoldDB" id="A0A7S1UHE5"/>
<organism evidence="7">
    <name type="scientific">Phaeomonas parva</name>
    <dbReference type="NCBI Taxonomy" id="124430"/>
    <lineage>
        <taxon>Eukaryota</taxon>
        <taxon>Sar</taxon>
        <taxon>Stramenopiles</taxon>
        <taxon>Ochrophyta</taxon>
        <taxon>Pinguiophyceae</taxon>
        <taxon>Pinguiochrysidales</taxon>
        <taxon>Pinguiochrysidaceae</taxon>
        <taxon>Phaeomonas</taxon>
    </lineage>
</organism>
<evidence type="ECO:0000256" key="3">
    <source>
        <dbReference type="ARBA" id="ARBA00022692"/>
    </source>
</evidence>
<evidence type="ECO:0000256" key="5">
    <source>
        <dbReference type="ARBA" id="ARBA00023136"/>
    </source>
</evidence>
<dbReference type="GO" id="GO:0016020">
    <property type="term" value="C:membrane"/>
    <property type="evidence" value="ECO:0007669"/>
    <property type="project" value="UniProtKB-SubCell"/>
</dbReference>
<dbReference type="InterPro" id="IPR007014">
    <property type="entry name" value="FUN14"/>
</dbReference>